<accession>A0A916Z925</accession>
<protein>
    <submittedName>
        <fullName evidence="2">Sulfatase</fullName>
    </submittedName>
</protein>
<dbReference type="InterPro" id="IPR000917">
    <property type="entry name" value="Sulfatase_N"/>
</dbReference>
<dbReference type="CDD" id="cd16035">
    <property type="entry name" value="sulfatase_like"/>
    <property type="match status" value="1"/>
</dbReference>
<feature type="domain" description="Sulfatase N-terminal" evidence="1">
    <location>
        <begin position="8"/>
        <end position="369"/>
    </location>
</feature>
<dbReference type="InterPro" id="IPR017850">
    <property type="entry name" value="Alkaline_phosphatase_core_sf"/>
</dbReference>
<dbReference type="GO" id="GO:0004065">
    <property type="term" value="F:arylsulfatase activity"/>
    <property type="evidence" value="ECO:0007669"/>
    <property type="project" value="TreeGrafter"/>
</dbReference>
<dbReference type="AlphaFoldDB" id="A0A916Z925"/>
<organism evidence="2 3">
    <name type="scientific">Emticicia aquatilis</name>
    <dbReference type="NCBI Taxonomy" id="1537369"/>
    <lineage>
        <taxon>Bacteria</taxon>
        <taxon>Pseudomonadati</taxon>
        <taxon>Bacteroidota</taxon>
        <taxon>Cytophagia</taxon>
        <taxon>Cytophagales</taxon>
        <taxon>Leadbetterellaceae</taxon>
        <taxon>Emticicia</taxon>
    </lineage>
</organism>
<gene>
    <name evidence="2" type="ORF">GCM10011514_53260</name>
</gene>
<comment type="caution">
    <text evidence="2">The sequence shown here is derived from an EMBL/GenBank/DDBJ whole genome shotgun (WGS) entry which is preliminary data.</text>
</comment>
<keyword evidence="3" id="KW-1185">Reference proteome</keyword>
<evidence type="ECO:0000313" key="3">
    <source>
        <dbReference type="Proteomes" id="UP000609064"/>
    </source>
</evidence>
<reference evidence="2" key="2">
    <citation type="submission" date="2020-09" db="EMBL/GenBank/DDBJ databases">
        <authorList>
            <person name="Sun Q."/>
            <person name="Zhou Y."/>
        </authorList>
    </citation>
    <scope>NUCLEOTIDE SEQUENCE</scope>
    <source>
        <strain evidence="2">CGMCC 1.15958</strain>
    </source>
</reference>
<dbReference type="GO" id="GO:0015024">
    <property type="term" value="F:glucuronate-2-sulfatase activity"/>
    <property type="evidence" value="ECO:0007669"/>
    <property type="project" value="TreeGrafter"/>
</dbReference>
<dbReference type="PANTHER" id="PTHR46615">
    <property type="entry name" value="ARYLSULFATASE K"/>
    <property type="match status" value="1"/>
</dbReference>
<evidence type="ECO:0000313" key="2">
    <source>
        <dbReference type="EMBL" id="GGD82553.1"/>
    </source>
</evidence>
<dbReference type="RefSeq" id="WP_188771323.1">
    <property type="nucleotide sequence ID" value="NZ_BMKK01000020.1"/>
</dbReference>
<dbReference type="PANTHER" id="PTHR46615:SF1">
    <property type="entry name" value="ARYLSULFATASE K"/>
    <property type="match status" value="1"/>
</dbReference>
<dbReference type="Pfam" id="PF00884">
    <property type="entry name" value="Sulfatase"/>
    <property type="match status" value="1"/>
</dbReference>
<proteinExistence type="predicted"/>
<dbReference type="InterPro" id="IPR051849">
    <property type="entry name" value="GAG-degrading_sulfatase"/>
</dbReference>
<dbReference type="EMBL" id="BMKK01000020">
    <property type="protein sequence ID" value="GGD82553.1"/>
    <property type="molecule type" value="Genomic_DNA"/>
</dbReference>
<reference evidence="2" key="1">
    <citation type="journal article" date="2014" name="Int. J. Syst. Evol. Microbiol.">
        <title>Complete genome sequence of Corynebacterium casei LMG S-19264T (=DSM 44701T), isolated from a smear-ripened cheese.</title>
        <authorList>
            <consortium name="US DOE Joint Genome Institute (JGI-PGF)"/>
            <person name="Walter F."/>
            <person name="Albersmeier A."/>
            <person name="Kalinowski J."/>
            <person name="Ruckert C."/>
        </authorList>
    </citation>
    <scope>NUCLEOTIDE SEQUENCE</scope>
    <source>
        <strain evidence="2">CGMCC 1.15958</strain>
    </source>
</reference>
<dbReference type="Proteomes" id="UP000609064">
    <property type="component" value="Unassembled WGS sequence"/>
</dbReference>
<sequence>MGKLPDKPNLLLIMTDQDRGIMHFPEGWEEQNLVAMPRLRKKGITFTNAFCSTCMCSPSRATTFTGVYPPQHGVILTLTEDMKYSDQEPTLLTKTQNMARMLKAGGYSVNYIGKWHLSKDRDGDYEHLTTERIASYGFDGWIPPDAGEDTLPEHFGGGIANNDLRYINEAVDFLHHKQMHPTDQPFALILSLVNPHDVLAYPTDWVNGVSPNYSNKYLVGDIGLPATVNEDLKANHKPTVQQLFLPYSNAALQPLSSEEMKLNYLNFYGNLIRQSDSLINTVLDTLYQVYDTIEGKSLAHDTIVIRTADHGEMGLTHGGMRQKAYNAYEETIHVPMVISNPVLFPEGKVTDQLMTLVDIMPTISTLLNVNNPLNYVLKGTDMTPAILGTTTEPLQEEILFTFDDFRAGNANELDPMPVANRIRCIREKNWKYSEYFYIAPPGKTQRMAHPNEYEMYDLFDDPLELNNLANPENPMYNDPVIVAERNRLAAKLAQQKDQKLNW</sequence>
<evidence type="ECO:0000259" key="1">
    <source>
        <dbReference type="Pfam" id="PF00884"/>
    </source>
</evidence>
<name>A0A916Z925_9BACT</name>
<dbReference type="Gene3D" id="3.40.720.10">
    <property type="entry name" value="Alkaline Phosphatase, subunit A"/>
    <property type="match status" value="1"/>
</dbReference>
<dbReference type="SUPFAM" id="SSF53649">
    <property type="entry name" value="Alkaline phosphatase-like"/>
    <property type="match status" value="1"/>
</dbReference>